<accession>A0ABN2MM31</accession>
<keyword evidence="3" id="KW-1185">Reference proteome</keyword>
<sequence>MQVTGLDHIVLVSADPERLIAWYRETLGLEPVRLEEWRRDEVPFASLRVSDSTIIDVQRGERTGENMNHVALVVTGVDLEALAEQHHAPAPTSLFGARGQGRGIYLRDPDGNGVELRTY</sequence>
<gene>
    <name evidence="2" type="ORF">GCM10009836_07590</name>
</gene>
<dbReference type="PANTHER" id="PTHR21366:SF14">
    <property type="entry name" value="GLYOXALASE DOMAIN-CONTAINING PROTEIN 5"/>
    <property type="match status" value="1"/>
</dbReference>
<dbReference type="InterPro" id="IPR004360">
    <property type="entry name" value="Glyas_Fos-R_dOase_dom"/>
</dbReference>
<dbReference type="EMBL" id="BAAAQK010000003">
    <property type="protein sequence ID" value="GAA1832017.1"/>
    <property type="molecule type" value="Genomic_DNA"/>
</dbReference>
<reference evidence="2 3" key="1">
    <citation type="journal article" date="2019" name="Int. J. Syst. Evol. Microbiol.">
        <title>The Global Catalogue of Microorganisms (GCM) 10K type strain sequencing project: providing services to taxonomists for standard genome sequencing and annotation.</title>
        <authorList>
            <consortium name="The Broad Institute Genomics Platform"/>
            <consortium name="The Broad Institute Genome Sequencing Center for Infectious Disease"/>
            <person name="Wu L."/>
            <person name="Ma J."/>
        </authorList>
    </citation>
    <scope>NUCLEOTIDE SEQUENCE [LARGE SCALE GENOMIC DNA]</scope>
    <source>
        <strain evidence="2 3">JCM 16009</strain>
    </source>
</reference>
<evidence type="ECO:0000313" key="3">
    <source>
        <dbReference type="Proteomes" id="UP001500449"/>
    </source>
</evidence>
<dbReference type="Gene3D" id="3.10.180.10">
    <property type="entry name" value="2,3-Dihydroxybiphenyl 1,2-Dioxygenase, domain 1"/>
    <property type="match status" value="1"/>
</dbReference>
<dbReference type="Pfam" id="PF00903">
    <property type="entry name" value="Glyoxalase"/>
    <property type="match status" value="1"/>
</dbReference>
<evidence type="ECO:0000259" key="1">
    <source>
        <dbReference type="PROSITE" id="PS51819"/>
    </source>
</evidence>
<dbReference type="SUPFAM" id="SSF54593">
    <property type="entry name" value="Glyoxalase/Bleomycin resistance protein/Dihydroxybiphenyl dioxygenase"/>
    <property type="match status" value="1"/>
</dbReference>
<proteinExistence type="predicted"/>
<dbReference type="InterPro" id="IPR050383">
    <property type="entry name" value="GlyoxalaseI/FosfomycinResist"/>
</dbReference>
<dbReference type="Proteomes" id="UP001500449">
    <property type="component" value="Unassembled WGS sequence"/>
</dbReference>
<evidence type="ECO:0000313" key="2">
    <source>
        <dbReference type="EMBL" id="GAA1832017.1"/>
    </source>
</evidence>
<dbReference type="PANTHER" id="PTHR21366">
    <property type="entry name" value="GLYOXALASE FAMILY PROTEIN"/>
    <property type="match status" value="1"/>
</dbReference>
<organism evidence="2 3">
    <name type="scientific">Pseudonocardia ailaonensis</name>
    <dbReference type="NCBI Taxonomy" id="367279"/>
    <lineage>
        <taxon>Bacteria</taxon>
        <taxon>Bacillati</taxon>
        <taxon>Actinomycetota</taxon>
        <taxon>Actinomycetes</taxon>
        <taxon>Pseudonocardiales</taxon>
        <taxon>Pseudonocardiaceae</taxon>
        <taxon>Pseudonocardia</taxon>
    </lineage>
</organism>
<dbReference type="RefSeq" id="WP_344412363.1">
    <property type="nucleotide sequence ID" value="NZ_BAAAQK010000003.1"/>
</dbReference>
<feature type="domain" description="VOC" evidence="1">
    <location>
        <begin position="5"/>
        <end position="119"/>
    </location>
</feature>
<protein>
    <submittedName>
        <fullName evidence="2">VOC family protein</fullName>
    </submittedName>
</protein>
<dbReference type="InterPro" id="IPR037523">
    <property type="entry name" value="VOC_core"/>
</dbReference>
<comment type="caution">
    <text evidence="2">The sequence shown here is derived from an EMBL/GenBank/DDBJ whole genome shotgun (WGS) entry which is preliminary data.</text>
</comment>
<dbReference type="InterPro" id="IPR029068">
    <property type="entry name" value="Glyas_Bleomycin-R_OHBP_Dase"/>
</dbReference>
<name>A0ABN2MM31_9PSEU</name>
<dbReference type="PROSITE" id="PS51819">
    <property type="entry name" value="VOC"/>
    <property type="match status" value="1"/>
</dbReference>